<feature type="transmembrane region" description="Helical" evidence="1">
    <location>
        <begin position="86"/>
        <end position="111"/>
    </location>
</feature>
<keyword evidence="2" id="KW-1185">Reference proteome</keyword>
<dbReference type="AlphaFoldDB" id="A0A914WAE7"/>
<feature type="transmembrane region" description="Helical" evidence="1">
    <location>
        <begin position="123"/>
        <end position="143"/>
    </location>
</feature>
<sequence length="153" mass="17530">METPHWLRNHPYTIIRSLRILNMALLGASGAAVLLMNESGYTYDIYKDEDDLITIGLAVTFTLCGLALLLFVFHWTRVTIKASEDLWFFMLIACGLIAFIFFIFDIAYATVCDENDECVEIKAMVAAAVFKFLSMVVWFCDAIHVKYVSYKHY</sequence>
<keyword evidence="1" id="KW-0812">Transmembrane</keyword>
<keyword evidence="1" id="KW-0472">Membrane</keyword>
<protein>
    <submittedName>
        <fullName evidence="3">MARVEL domain-containing protein</fullName>
    </submittedName>
</protein>
<evidence type="ECO:0000256" key="1">
    <source>
        <dbReference type="SAM" id="Phobius"/>
    </source>
</evidence>
<keyword evidence="1" id="KW-1133">Transmembrane helix</keyword>
<accession>A0A914WAE7</accession>
<proteinExistence type="predicted"/>
<feature type="transmembrane region" description="Helical" evidence="1">
    <location>
        <begin position="20"/>
        <end position="37"/>
    </location>
</feature>
<evidence type="ECO:0000313" key="2">
    <source>
        <dbReference type="Proteomes" id="UP000887566"/>
    </source>
</evidence>
<dbReference type="Proteomes" id="UP000887566">
    <property type="component" value="Unplaced"/>
</dbReference>
<name>A0A914WAE7_9BILA</name>
<organism evidence="2 3">
    <name type="scientific">Plectus sambesii</name>
    <dbReference type="NCBI Taxonomy" id="2011161"/>
    <lineage>
        <taxon>Eukaryota</taxon>
        <taxon>Metazoa</taxon>
        <taxon>Ecdysozoa</taxon>
        <taxon>Nematoda</taxon>
        <taxon>Chromadorea</taxon>
        <taxon>Plectida</taxon>
        <taxon>Plectina</taxon>
        <taxon>Plectoidea</taxon>
        <taxon>Plectidae</taxon>
        <taxon>Plectus</taxon>
    </lineage>
</organism>
<feature type="transmembrane region" description="Helical" evidence="1">
    <location>
        <begin position="52"/>
        <end position="74"/>
    </location>
</feature>
<evidence type="ECO:0000313" key="3">
    <source>
        <dbReference type="WBParaSite" id="PSAMB.scaffold33size106536.g778.t1"/>
    </source>
</evidence>
<dbReference type="WBParaSite" id="PSAMB.scaffold33size106536.g778.t1">
    <property type="protein sequence ID" value="PSAMB.scaffold33size106536.g778.t1"/>
    <property type="gene ID" value="PSAMB.scaffold33size106536.g778"/>
</dbReference>
<reference evidence="3" key="1">
    <citation type="submission" date="2022-11" db="UniProtKB">
        <authorList>
            <consortium name="WormBaseParasite"/>
        </authorList>
    </citation>
    <scope>IDENTIFICATION</scope>
</reference>